<gene>
    <name evidence="6" type="ORF">KSB_04410</name>
</gene>
<dbReference type="InterPro" id="IPR021190">
    <property type="entry name" value="Pept_M10A"/>
</dbReference>
<dbReference type="Proteomes" id="UP000654345">
    <property type="component" value="Unassembled WGS sequence"/>
</dbReference>
<protein>
    <recommendedName>
        <fullName evidence="5">Peptidase M10 metallopeptidase domain-containing protein</fullName>
    </recommendedName>
</protein>
<dbReference type="InterPro" id="IPR001818">
    <property type="entry name" value="Pept_M10_metallopeptidase"/>
</dbReference>
<dbReference type="PRINTS" id="PR00138">
    <property type="entry name" value="MATRIXIN"/>
</dbReference>
<proteinExistence type="predicted"/>
<keyword evidence="3" id="KW-0378">Hydrolase</keyword>
<evidence type="ECO:0000256" key="4">
    <source>
        <dbReference type="ARBA" id="ARBA00022833"/>
    </source>
</evidence>
<name>A0ABQ3UGY1_9CHLR</name>
<evidence type="ECO:0000259" key="5">
    <source>
        <dbReference type="Pfam" id="PF00413"/>
    </source>
</evidence>
<accession>A0ABQ3UGY1</accession>
<comment type="caution">
    <text evidence="6">The sequence shown here is derived from an EMBL/GenBank/DDBJ whole genome shotgun (WGS) entry which is preliminary data.</text>
</comment>
<feature type="domain" description="Peptidase M10 metallopeptidase" evidence="5">
    <location>
        <begin position="146"/>
        <end position="197"/>
    </location>
</feature>
<evidence type="ECO:0000256" key="1">
    <source>
        <dbReference type="ARBA" id="ARBA00022670"/>
    </source>
</evidence>
<dbReference type="EMBL" id="BNJG01000001">
    <property type="protein sequence ID" value="GHO51966.1"/>
    <property type="molecule type" value="Genomic_DNA"/>
</dbReference>
<keyword evidence="7" id="KW-1185">Reference proteome</keyword>
<evidence type="ECO:0000313" key="7">
    <source>
        <dbReference type="Proteomes" id="UP000654345"/>
    </source>
</evidence>
<evidence type="ECO:0000313" key="6">
    <source>
        <dbReference type="EMBL" id="GHO51966.1"/>
    </source>
</evidence>
<sequence>MPYMPTRLPFFSYVSRRIGKAMLIVIFAFMLMIFATSPAFAYHLEGPKWHGQPASGCCAQVNVYFNGTLYIVDQTPLHNAVKAWNGSPANVLLYEKSGSLTLNDTYNSSVGWDGITNYAWSTSSGHEYFTYAHILINFYYTMNYSSGTIQGVAVHELGHALGLDHSNGCVIMNPYTSSRCGLTTPQTDDVNGINALY</sequence>
<keyword evidence="4" id="KW-0862">Zinc</keyword>
<evidence type="ECO:0000256" key="2">
    <source>
        <dbReference type="ARBA" id="ARBA00022723"/>
    </source>
</evidence>
<keyword evidence="2" id="KW-0479">Metal-binding</keyword>
<evidence type="ECO:0000256" key="3">
    <source>
        <dbReference type="ARBA" id="ARBA00022801"/>
    </source>
</evidence>
<reference evidence="6 7" key="1">
    <citation type="journal article" date="2021" name="Int. J. Syst. Evol. Microbiol.">
        <title>Reticulibacter mediterranei gen. nov., sp. nov., within the new family Reticulibacteraceae fam. nov., and Ktedonospora formicarum gen. nov., sp. nov., Ktedonobacter robiniae sp. nov., Dictyobacter formicarum sp. nov. and Dictyobacter arantiisoli sp. nov., belonging to the class Ktedonobacteria.</title>
        <authorList>
            <person name="Yabe S."/>
            <person name="Zheng Y."/>
            <person name="Wang C.M."/>
            <person name="Sakai Y."/>
            <person name="Abe K."/>
            <person name="Yokota A."/>
            <person name="Donadio S."/>
            <person name="Cavaletti L."/>
            <person name="Monciardini P."/>
        </authorList>
    </citation>
    <scope>NUCLEOTIDE SEQUENCE [LARGE SCALE GENOMIC DNA]</scope>
    <source>
        <strain evidence="6 7">SOSP1-30</strain>
    </source>
</reference>
<organism evidence="6 7">
    <name type="scientific">Ktedonobacter robiniae</name>
    <dbReference type="NCBI Taxonomy" id="2778365"/>
    <lineage>
        <taxon>Bacteria</taxon>
        <taxon>Bacillati</taxon>
        <taxon>Chloroflexota</taxon>
        <taxon>Ktedonobacteria</taxon>
        <taxon>Ktedonobacterales</taxon>
        <taxon>Ktedonobacteraceae</taxon>
        <taxon>Ktedonobacter</taxon>
    </lineage>
</organism>
<dbReference type="Pfam" id="PF00413">
    <property type="entry name" value="Peptidase_M10"/>
    <property type="match status" value="1"/>
</dbReference>
<dbReference type="InterPro" id="IPR024079">
    <property type="entry name" value="MetalloPept_cat_dom_sf"/>
</dbReference>
<keyword evidence="1" id="KW-0645">Protease</keyword>
<dbReference type="Gene3D" id="3.40.390.10">
    <property type="entry name" value="Collagenase (Catalytic Domain)"/>
    <property type="match status" value="1"/>
</dbReference>
<dbReference type="SUPFAM" id="SSF55486">
    <property type="entry name" value="Metalloproteases ('zincins'), catalytic domain"/>
    <property type="match status" value="1"/>
</dbReference>